<evidence type="ECO:0000256" key="2">
    <source>
        <dbReference type="ARBA" id="ARBA00022527"/>
    </source>
</evidence>
<evidence type="ECO:0000259" key="13">
    <source>
        <dbReference type="PROSITE" id="PS50835"/>
    </source>
</evidence>
<organism evidence="14 15">
    <name type="scientific">Meloidogyne javanica</name>
    <name type="common">Root-knot nematode worm</name>
    <dbReference type="NCBI Taxonomy" id="6303"/>
    <lineage>
        <taxon>Eukaryota</taxon>
        <taxon>Metazoa</taxon>
        <taxon>Ecdysozoa</taxon>
        <taxon>Nematoda</taxon>
        <taxon>Chromadorea</taxon>
        <taxon>Rhabditida</taxon>
        <taxon>Tylenchina</taxon>
        <taxon>Tylenchomorpha</taxon>
        <taxon>Tylenchoidea</taxon>
        <taxon>Meloidogynidae</taxon>
        <taxon>Meloidogyninae</taxon>
        <taxon>Meloidogyne</taxon>
        <taxon>Meloidogyne incognita group</taxon>
    </lineage>
</organism>
<keyword evidence="6 10" id="KW-0067">ATP-binding</keyword>
<proteinExistence type="predicted"/>
<evidence type="ECO:0000256" key="11">
    <source>
        <dbReference type="SAM" id="MobiDB-lite"/>
    </source>
</evidence>
<keyword evidence="2" id="KW-0723">Serine/threonine-protein kinase</keyword>
<dbReference type="PROSITE" id="PS00107">
    <property type="entry name" value="PROTEIN_KINASE_ATP"/>
    <property type="match status" value="1"/>
</dbReference>
<dbReference type="InterPro" id="IPR013783">
    <property type="entry name" value="Ig-like_fold"/>
</dbReference>
<dbReference type="InterPro" id="IPR003598">
    <property type="entry name" value="Ig_sub2"/>
</dbReference>
<dbReference type="PROSITE" id="PS00616">
    <property type="entry name" value="HIS_ACID_PHOSPHAT_1"/>
    <property type="match status" value="1"/>
</dbReference>
<dbReference type="GO" id="GO:0016791">
    <property type="term" value="F:phosphatase activity"/>
    <property type="evidence" value="ECO:0007669"/>
    <property type="project" value="UniProtKB-ARBA"/>
</dbReference>
<evidence type="ECO:0000313" key="15">
    <source>
        <dbReference type="WBParaSite" id="scaffold5437_cov176.g9540"/>
    </source>
</evidence>
<dbReference type="Pfam" id="PF00328">
    <property type="entry name" value="His_Phos_2"/>
    <property type="match status" value="1"/>
</dbReference>
<dbReference type="Gene3D" id="2.60.40.10">
    <property type="entry name" value="Immunoglobulins"/>
    <property type="match status" value="3"/>
</dbReference>
<dbReference type="CDD" id="cd07061">
    <property type="entry name" value="HP_HAP_like"/>
    <property type="match status" value="1"/>
</dbReference>
<dbReference type="Gene3D" id="3.40.50.1240">
    <property type="entry name" value="Phosphoglycerate mutase-like"/>
    <property type="match status" value="1"/>
</dbReference>
<dbReference type="Pfam" id="PF07679">
    <property type="entry name" value="I-set"/>
    <property type="match status" value="2"/>
</dbReference>
<dbReference type="Proteomes" id="UP000887561">
    <property type="component" value="Unplaced"/>
</dbReference>
<evidence type="ECO:0000313" key="14">
    <source>
        <dbReference type="Proteomes" id="UP000887561"/>
    </source>
</evidence>
<dbReference type="InterPro" id="IPR013098">
    <property type="entry name" value="Ig_I-set"/>
</dbReference>
<evidence type="ECO:0000256" key="7">
    <source>
        <dbReference type="ARBA" id="ARBA00023319"/>
    </source>
</evidence>
<dbReference type="SUPFAM" id="SSF53254">
    <property type="entry name" value="Phosphoglycerate mutase-like"/>
    <property type="match status" value="1"/>
</dbReference>
<evidence type="ECO:0000256" key="5">
    <source>
        <dbReference type="ARBA" id="ARBA00022777"/>
    </source>
</evidence>
<keyword evidence="4 10" id="KW-0547">Nucleotide-binding</keyword>
<feature type="compositionally biased region" description="Polar residues" evidence="11">
    <location>
        <begin position="355"/>
        <end position="366"/>
    </location>
</feature>
<reference evidence="15" key="1">
    <citation type="submission" date="2022-11" db="UniProtKB">
        <authorList>
            <consortium name="WormBaseParasite"/>
        </authorList>
    </citation>
    <scope>IDENTIFICATION</scope>
</reference>
<evidence type="ECO:0000256" key="10">
    <source>
        <dbReference type="PROSITE-ProRule" id="PRU10141"/>
    </source>
</evidence>
<dbReference type="InterPro" id="IPR024604">
    <property type="entry name" value="GSG2_C"/>
</dbReference>
<feature type="binding site" evidence="10">
    <location>
        <position position="736"/>
    </location>
    <ligand>
        <name>ATP</name>
        <dbReference type="ChEBI" id="CHEBI:30616"/>
    </ligand>
</feature>
<dbReference type="GO" id="GO:0072354">
    <property type="term" value="F:histone H3T3 kinase activity"/>
    <property type="evidence" value="ECO:0007669"/>
    <property type="project" value="TreeGrafter"/>
</dbReference>
<evidence type="ECO:0000259" key="12">
    <source>
        <dbReference type="PROSITE" id="PS50011"/>
    </source>
</evidence>
<dbReference type="SMART" id="SM00409">
    <property type="entry name" value="IG"/>
    <property type="match status" value="3"/>
</dbReference>
<dbReference type="GO" id="GO:0005524">
    <property type="term" value="F:ATP binding"/>
    <property type="evidence" value="ECO:0007669"/>
    <property type="project" value="UniProtKB-UniRule"/>
</dbReference>
<feature type="domain" description="Ig-like" evidence="13">
    <location>
        <begin position="1280"/>
        <end position="1363"/>
    </location>
</feature>
<dbReference type="GO" id="GO:0005737">
    <property type="term" value="C:cytoplasm"/>
    <property type="evidence" value="ECO:0007669"/>
    <property type="project" value="TreeGrafter"/>
</dbReference>
<feature type="compositionally biased region" description="Polar residues" evidence="11">
    <location>
        <begin position="319"/>
        <end position="348"/>
    </location>
</feature>
<keyword evidence="7" id="KW-0393">Immunoglobulin domain</keyword>
<evidence type="ECO:0000256" key="4">
    <source>
        <dbReference type="ARBA" id="ARBA00022741"/>
    </source>
</evidence>
<dbReference type="GO" id="GO:0005634">
    <property type="term" value="C:nucleus"/>
    <property type="evidence" value="ECO:0007669"/>
    <property type="project" value="TreeGrafter"/>
</dbReference>
<dbReference type="Pfam" id="PF12330">
    <property type="entry name" value="Haspin_kinase"/>
    <property type="match status" value="1"/>
</dbReference>
<dbReference type="Gene3D" id="3.40.50.1010">
    <property type="entry name" value="5'-nuclease"/>
    <property type="match status" value="1"/>
</dbReference>
<feature type="compositionally biased region" description="Polar residues" evidence="11">
    <location>
        <begin position="614"/>
        <end position="635"/>
    </location>
</feature>
<evidence type="ECO:0000256" key="3">
    <source>
        <dbReference type="ARBA" id="ARBA00022679"/>
    </source>
</evidence>
<dbReference type="PROSITE" id="PS50835">
    <property type="entry name" value="IG_LIKE"/>
    <property type="match status" value="3"/>
</dbReference>
<dbReference type="SUPFAM" id="SSF48726">
    <property type="entry name" value="Immunoglobulin"/>
    <property type="match status" value="3"/>
</dbReference>
<name>A0A915MUM2_MELJA</name>
<feature type="region of interest" description="Disordered" evidence="11">
    <location>
        <begin position="614"/>
        <end position="657"/>
    </location>
</feature>
<dbReference type="SMART" id="SM00220">
    <property type="entry name" value="S_TKc"/>
    <property type="match status" value="1"/>
</dbReference>
<dbReference type="InterPro" id="IPR029033">
    <property type="entry name" value="His_PPase_superfam"/>
</dbReference>
<dbReference type="InterPro" id="IPR000560">
    <property type="entry name" value="His_Pase_clade-2"/>
</dbReference>
<dbReference type="InterPro" id="IPR017441">
    <property type="entry name" value="Protein_kinase_ATP_BS"/>
</dbReference>
<dbReference type="SUPFAM" id="SSF56112">
    <property type="entry name" value="Protein kinase-like (PK-like)"/>
    <property type="match status" value="1"/>
</dbReference>
<dbReference type="WBParaSite" id="scaffold5437_cov176.g9540">
    <property type="protein sequence ID" value="scaffold5437_cov176.g9540"/>
    <property type="gene ID" value="scaffold5437_cov176.g9540"/>
</dbReference>
<dbReference type="EC" id="2.7.11.1" evidence="1"/>
<dbReference type="InterPro" id="IPR033379">
    <property type="entry name" value="Acid_Pase_AS"/>
</dbReference>
<dbReference type="PANTHER" id="PTHR24419:SF18">
    <property type="entry name" value="SERINE_THREONINE-PROTEIN KINASE HASPIN"/>
    <property type="match status" value="1"/>
</dbReference>
<accession>A0A915MUM2</accession>
<dbReference type="PANTHER" id="PTHR24419">
    <property type="entry name" value="INTERLEUKIN-1 RECEPTOR-ASSOCIATED KINASE"/>
    <property type="match status" value="1"/>
</dbReference>
<dbReference type="Gene3D" id="3.30.200.20">
    <property type="entry name" value="Phosphorylase Kinase, domain 1"/>
    <property type="match status" value="1"/>
</dbReference>
<dbReference type="InterPro" id="IPR011009">
    <property type="entry name" value="Kinase-like_dom_sf"/>
</dbReference>
<dbReference type="Gene3D" id="1.10.510.10">
    <property type="entry name" value="Transferase(Phosphotransferase) domain 1"/>
    <property type="match status" value="1"/>
</dbReference>
<sequence>MNKDKKTTTAVVGQQQSVPATVVSQAPPISVAAAPKLAATIEENLPKIYQQAELMPTIRPPAGSFSGCSMDAGDEDTDEHLQVTCEFVYASAKKDDEKKSQYLFEGFRYYKRSNDTFRCIENQTIGCRGSYKFIGKPCMYNYHDCDFSDVNQLVINQINELIQAGNWEKALNTAKQQKHRPLLDKYLAEYSKELLAKDHVDETVNIFRKYGTSFNYHLLPIYNTLAKKLFNARPSIKNFERITKERKLPCENILGSIADELEEEEDVPQQEENLSSNISDENEIVPESPILGNSPIFKDIQEQQQFASISLKSPTLLEETTQKTVPPQVSFSTAKESVSSIQLPPSKSVSRRIQPLSTAKESSSTKNSIYEHSKVSSVFNMSSEYVSDSVFDESEEEENVHQLEMLAKSIQQPKSIRRILSLSTAKEASTQISIEEEDEFVQIDSASQTQKSVDIFEGTSKYVEKSFSTAKEFSQNLSRKSSKLSSNLPPKRISSSICEGVVEGQDIILLDSASYIQQQSCSRIQRSLSTAKKASSIYQESSLNTAKNISSQLIEKEAISKSLGQRSSNKLSSSTVPYLFSPETLQMSQSIGDASPTQKSVDIFEGTSKSVEKSFSTAKEISTRSKIQSKNLSTRNVEELENTPPPSTSQQHQPRLQQEANLNRNASIRNSRRLSLSPWRQPQEFTHVLRQCDNGYIMTWDEFLDLTNFECLRKLGEGDYGEVYEMSDSKETYAMKVIQVTSENPMPSIFPEVFITRHLSELSAARDFSTPSFIPLVRANVVKGIYPDTLKEEWDKYKKKKPKKVAQNKHYAKNDHKDNTYVVLVMADGGIDLEICLKTRGKANKKQRFSIFYQVALSLAIAEETYSFEHRDLHYSNILINGYTSREGERQEKISFYYNGQKIEVLSHGVHASLIDYTYSRMTDDVTGFSFYVQVPIYPVEAGADYQHEIYPMMEKLNKGDWSTFRRKTNQYWLHYLYDKLFKNKRCFTLKEREIFPNIFDRLLKDTENGGFETTKEFLDSEQFREISDLLVYIKKMSGAVFRRLSTLFTENNDRMFVFLNEFVGQTFGDPSFSRVPELYQEQCLISGSKFLYDHWNEFCVRPLILCSSEEAVARVSTNYPHVISIIDYVKVDGLFLPVGRHKLLSFGRILRIDAAELADSGRYRCTAQNELGTTSAELKLIIQASLHCQIPDSGGIQVEWFRNGSPLSPLLLTEQERKRFLIAGNELTIVNASPSDSGMFQCIVSNDIGSVTSSALLFVTELASRFHSNVFPSKIFVVEGTHLSIPCLVQSNPPAKTYWKKLDDSSEEEGLELNNFIDQSVPGQEIALLNIQNAQALDSGLYECTAINRLGKARAIMRLEVIPRPQMSIQIEESKEDQFSKKFTCEVEIACHSVEDCPEALFSWEFNDKAIESLTFGNGRQEQHQTIRMGQRENYFKQIENGRINRLVKQQSQLELPTKFTKENVGRFACNSLFGVATVEVEPSLIFVPLKLSVGEVHDGSVKLLYRILQPQTSNVKRRDGHYKQKPIEKIYQLDVRTALDRYWRPIRRVELDENAISSNSLEREILLEKLEPNQLYQNGGRLKRFLIFQAMCIPIVATGDMADLSEFQFQLFLAYVVVIFRHGQRLPTSFLTFPSEGKPPRIVQKLERGELTIEGMRQEYQLGKLLRTFYGDFLGEMYHPREINIKSGRDNRTLTSAQLLLAGLFPPLNEQIWDNQLLWQPIPIETVEILDHQSFGMFDHCPEGEKNLKEGEGYKRLEGLFKEEIEKMEKDTQLKIDGIFILQRVLDSIVTRSKLPQLLPLPAWANSSKYLEEKRKKHLSLHIGLIDLFLESMGGWHFDQILGRMDDAVGKRNDQKSVLYSAHDTNILTIGRFLGIEHINSILSDYASFLVFELHSNKSFDGEEYFVEIKFRNGLNSTTETLKIENCQNPCPLSKFRSLGRRLTSAQWMRQCLGSELLDYQCGT</sequence>
<dbReference type="InterPro" id="IPR000719">
    <property type="entry name" value="Prot_kinase_dom"/>
</dbReference>
<dbReference type="GO" id="GO:0000278">
    <property type="term" value="P:mitotic cell cycle"/>
    <property type="evidence" value="ECO:0007669"/>
    <property type="project" value="TreeGrafter"/>
</dbReference>
<evidence type="ECO:0000256" key="8">
    <source>
        <dbReference type="ARBA" id="ARBA00047899"/>
    </source>
</evidence>
<dbReference type="InterPro" id="IPR036179">
    <property type="entry name" value="Ig-like_dom_sf"/>
</dbReference>
<dbReference type="SMART" id="SM01331">
    <property type="entry name" value="DUF3635"/>
    <property type="match status" value="1"/>
</dbReference>
<dbReference type="InterPro" id="IPR007110">
    <property type="entry name" value="Ig-like_dom"/>
</dbReference>
<dbReference type="InterPro" id="IPR003599">
    <property type="entry name" value="Ig_sub"/>
</dbReference>
<feature type="region of interest" description="Disordered" evidence="11">
    <location>
        <begin position="319"/>
        <end position="366"/>
    </location>
</feature>
<dbReference type="SMART" id="SM00408">
    <property type="entry name" value="IGc2"/>
    <property type="match status" value="2"/>
</dbReference>
<evidence type="ECO:0000256" key="9">
    <source>
        <dbReference type="ARBA" id="ARBA00048679"/>
    </source>
</evidence>
<comment type="catalytic activity">
    <reaction evidence="9">
        <text>L-seryl-[protein] + ATP = O-phospho-L-seryl-[protein] + ADP + H(+)</text>
        <dbReference type="Rhea" id="RHEA:17989"/>
        <dbReference type="Rhea" id="RHEA-COMP:9863"/>
        <dbReference type="Rhea" id="RHEA-COMP:11604"/>
        <dbReference type="ChEBI" id="CHEBI:15378"/>
        <dbReference type="ChEBI" id="CHEBI:29999"/>
        <dbReference type="ChEBI" id="CHEBI:30616"/>
        <dbReference type="ChEBI" id="CHEBI:83421"/>
        <dbReference type="ChEBI" id="CHEBI:456216"/>
        <dbReference type="EC" id="2.7.11.1"/>
    </reaction>
</comment>
<evidence type="ECO:0000256" key="6">
    <source>
        <dbReference type="ARBA" id="ARBA00022840"/>
    </source>
</evidence>
<protein>
    <recommendedName>
        <fullName evidence="1">non-specific serine/threonine protein kinase</fullName>
        <ecNumber evidence="1">2.7.11.1</ecNumber>
    </recommendedName>
</protein>
<comment type="catalytic activity">
    <reaction evidence="8">
        <text>L-threonyl-[protein] + ATP = O-phospho-L-threonyl-[protein] + ADP + H(+)</text>
        <dbReference type="Rhea" id="RHEA:46608"/>
        <dbReference type="Rhea" id="RHEA-COMP:11060"/>
        <dbReference type="Rhea" id="RHEA-COMP:11605"/>
        <dbReference type="ChEBI" id="CHEBI:15378"/>
        <dbReference type="ChEBI" id="CHEBI:30013"/>
        <dbReference type="ChEBI" id="CHEBI:30616"/>
        <dbReference type="ChEBI" id="CHEBI:61977"/>
        <dbReference type="ChEBI" id="CHEBI:456216"/>
        <dbReference type="EC" id="2.7.11.1"/>
    </reaction>
</comment>
<keyword evidence="3" id="KW-0808">Transferase</keyword>
<feature type="domain" description="Ig-like" evidence="13">
    <location>
        <begin position="1366"/>
        <end position="1471"/>
    </location>
</feature>
<evidence type="ECO:0000256" key="1">
    <source>
        <dbReference type="ARBA" id="ARBA00012513"/>
    </source>
</evidence>
<keyword evidence="14" id="KW-1185">Reference proteome</keyword>
<dbReference type="CDD" id="cd00096">
    <property type="entry name" value="Ig"/>
    <property type="match status" value="2"/>
</dbReference>
<keyword evidence="5" id="KW-0418">Kinase</keyword>
<dbReference type="PROSITE" id="PS50011">
    <property type="entry name" value="PROTEIN_KINASE_DOM"/>
    <property type="match status" value="1"/>
</dbReference>
<feature type="domain" description="Protein kinase" evidence="12">
    <location>
        <begin position="709"/>
        <end position="1073"/>
    </location>
</feature>
<dbReference type="GO" id="GO:0035556">
    <property type="term" value="P:intracellular signal transduction"/>
    <property type="evidence" value="ECO:0007669"/>
    <property type="project" value="TreeGrafter"/>
</dbReference>
<feature type="domain" description="Ig-like" evidence="13">
    <location>
        <begin position="1185"/>
        <end position="1259"/>
    </location>
</feature>